<keyword evidence="3" id="KW-1185">Reference proteome</keyword>
<dbReference type="RefSeq" id="WP_205390403.1">
    <property type="nucleotide sequence ID" value="NZ_BLLB01000002.1"/>
</dbReference>
<comment type="caution">
    <text evidence="2">The sequence shown here is derived from an EMBL/GenBank/DDBJ whole genome shotgun (WGS) entry which is preliminary data.</text>
</comment>
<proteinExistence type="predicted"/>
<gene>
    <name evidence="2" type="ORF">MHIP_34580</name>
</gene>
<dbReference type="AlphaFoldDB" id="A0A7I9ZPQ4"/>
<evidence type="ECO:0000313" key="2">
    <source>
        <dbReference type="EMBL" id="GFH02975.1"/>
    </source>
</evidence>
<feature type="region of interest" description="Disordered" evidence="1">
    <location>
        <begin position="30"/>
        <end position="50"/>
    </location>
</feature>
<evidence type="ECO:0000313" key="3">
    <source>
        <dbReference type="Proteomes" id="UP000465304"/>
    </source>
</evidence>
<name>A0A7I9ZPQ4_9MYCO</name>
<organism evidence="2 3">
    <name type="scientific">Mycolicibacterium hippocampi</name>
    <dbReference type="NCBI Taxonomy" id="659824"/>
    <lineage>
        <taxon>Bacteria</taxon>
        <taxon>Bacillati</taxon>
        <taxon>Actinomycetota</taxon>
        <taxon>Actinomycetes</taxon>
        <taxon>Mycobacteriales</taxon>
        <taxon>Mycobacteriaceae</taxon>
        <taxon>Mycolicibacterium</taxon>
    </lineage>
</organism>
<dbReference type="Proteomes" id="UP000465304">
    <property type="component" value="Unassembled WGS sequence"/>
</dbReference>
<dbReference type="EMBL" id="BLLB01000002">
    <property type="protein sequence ID" value="GFH02975.1"/>
    <property type="molecule type" value="Genomic_DNA"/>
</dbReference>
<reference evidence="2 3" key="1">
    <citation type="journal article" date="2019" name="Emerg. Microbes Infect.">
        <title>Comprehensive subspecies identification of 175 nontuberculous mycobacteria species based on 7547 genomic profiles.</title>
        <authorList>
            <person name="Matsumoto Y."/>
            <person name="Kinjo T."/>
            <person name="Motooka D."/>
            <person name="Nabeya D."/>
            <person name="Jung N."/>
            <person name="Uechi K."/>
            <person name="Horii T."/>
            <person name="Iida T."/>
            <person name="Fujita J."/>
            <person name="Nakamura S."/>
        </authorList>
    </citation>
    <scope>NUCLEOTIDE SEQUENCE [LARGE SCALE GENOMIC DNA]</scope>
    <source>
        <strain evidence="2 3">JCM 30996</strain>
    </source>
</reference>
<sequence>MTALQDWLRISPVDPRDIKAVIRDTWRQLTSGESGPADEPQLMGRGLERC</sequence>
<evidence type="ECO:0000256" key="1">
    <source>
        <dbReference type="SAM" id="MobiDB-lite"/>
    </source>
</evidence>
<protein>
    <submittedName>
        <fullName evidence="2">Uncharacterized protein</fullName>
    </submittedName>
</protein>
<accession>A0A7I9ZPQ4</accession>